<dbReference type="GO" id="GO:0006355">
    <property type="term" value="P:regulation of DNA-templated transcription"/>
    <property type="evidence" value="ECO:0007669"/>
    <property type="project" value="TreeGrafter"/>
</dbReference>
<comment type="subunit">
    <text evidence="16">Component of an histone acetyltransferase complex. Interacts with H3K4me3 and to a lesser extent with H3K4me2.</text>
</comment>
<evidence type="ECO:0000256" key="16">
    <source>
        <dbReference type="RuleBase" id="RU361213"/>
    </source>
</evidence>
<accession>A0A8E2E368</accession>
<feature type="site" description="Histone H3K4me3 binding" evidence="13">
    <location>
        <position position="370"/>
    </location>
</feature>
<feature type="binding site" evidence="14">
    <location>
        <position position="403"/>
    </location>
    <ligand>
        <name>Zn(2+)</name>
        <dbReference type="ChEBI" id="CHEBI:29105"/>
        <label>2</label>
    </ligand>
</feature>
<dbReference type="InterPro" id="IPR024610">
    <property type="entry name" value="ING_N_histone-binding"/>
</dbReference>
<evidence type="ECO:0000256" key="5">
    <source>
        <dbReference type="ARBA" id="ARBA00022771"/>
    </source>
</evidence>
<evidence type="ECO:0000256" key="10">
    <source>
        <dbReference type="ARBA" id="ARBA00023254"/>
    </source>
</evidence>
<dbReference type="GO" id="GO:0008270">
    <property type="term" value="F:zinc ion binding"/>
    <property type="evidence" value="ECO:0007669"/>
    <property type="project" value="UniProtKB-KW"/>
</dbReference>
<evidence type="ECO:0000256" key="11">
    <source>
        <dbReference type="ARBA" id="ARBA00023306"/>
    </source>
</evidence>
<dbReference type="GO" id="GO:0006281">
    <property type="term" value="P:DNA repair"/>
    <property type="evidence" value="ECO:0007669"/>
    <property type="project" value="UniProtKB-KW"/>
</dbReference>
<dbReference type="InterPro" id="IPR001965">
    <property type="entry name" value="Znf_PHD"/>
</dbReference>
<feature type="domain" description="PHD-type" evidence="18">
    <location>
        <begin position="357"/>
        <end position="406"/>
    </location>
</feature>
<keyword evidence="7 16" id="KW-0156">Chromatin regulator</keyword>
<protein>
    <recommendedName>
        <fullName evidence="16">Chromatin modification-related protein</fullName>
    </recommendedName>
</protein>
<feature type="site" description="Histone H3K4me3 binding" evidence="13">
    <location>
        <position position="359"/>
    </location>
</feature>
<feature type="site" description="Histone H3K4me3 binding" evidence="13">
    <location>
        <position position="374"/>
    </location>
</feature>
<dbReference type="PROSITE" id="PS01359">
    <property type="entry name" value="ZF_PHD_1"/>
    <property type="match status" value="1"/>
</dbReference>
<feature type="binding site" evidence="14">
    <location>
        <position position="360"/>
    </location>
    <ligand>
        <name>Zn(2+)</name>
        <dbReference type="ChEBI" id="CHEBI:29105"/>
        <label>1</label>
    </ligand>
</feature>
<feature type="region of interest" description="Disordered" evidence="17">
    <location>
        <begin position="209"/>
        <end position="354"/>
    </location>
</feature>
<dbReference type="OrthoDB" id="2505961at2759"/>
<sequence>MAITEDAASVLEQFVHDVANLPAEITHLYEEMQAKDQQIQECRAIISARDNSLQKFIKTNPMGSLAENPKEGHYSSIIIQNFERAAKLQEEKIALSEKAALLLDRHVKRLDIKLRDLQSDGSIPLDPQLPSLLRDSPGNKVPPLSSTNTGANTPLNQLSGNTGGGAINSAAAIARLVSATSASGRMHPTPLSNINMQTQALLNNQRLANAQSAMQTSTRQDREMSAGSDTKRRRLNTTLGALPTASSSLARQSSLGPGTPKPSTPGSRAGSAGPRPTKKALTIKKAAPQQPLRKQLSNRAGLSKKSRRRLAAGLRASPSTTADDESVQSENGTEDDEMSGTGHDGAADAEDDEGDDTKYCFCQSVSYGDMVACDNEDCKYQWFHWECVGIKEEPVGDWLCPDCQKKPSNKIKRAH</sequence>
<feature type="compositionally biased region" description="Polar residues" evidence="17">
    <location>
        <begin position="236"/>
        <end position="252"/>
    </location>
</feature>
<evidence type="ECO:0000256" key="7">
    <source>
        <dbReference type="ARBA" id="ARBA00022853"/>
    </source>
</evidence>
<evidence type="ECO:0000313" key="20">
    <source>
        <dbReference type="Proteomes" id="UP000250266"/>
    </source>
</evidence>
<dbReference type="Pfam" id="PF12998">
    <property type="entry name" value="ING"/>
    <property type="match status" value="1"/>
</dbReference>
<feature type="compositionally biased region" description="Acidic residues" evidence="17">
    <location>
        <begin position="322"/>
        <end position="338"/>
    </location>
</feature>
<dbReference type="CDD" id="cd15505">
    <property type="entry name" value="PHD_ING"/>
    <property type="match status" value="1"/>
</dbReference>
<feature type="compositionally biased region" description="Polar residues" evidence="17">
    <location>
        <begin position="209"/>
        <end position="218"/>
    </location>
</feature>
<evidence type="ECO:0000256" key="4">
    <source>
        <dbReference type="ARBA" id="ARBA00022763"/>
    </source>
</evidence>
<feature type="site" description="Histone H3K4me3 binding" evidence="13">
    <location>
        <position position="382"/>
    </location>
</feature>
<feature type="binding site" evidence="14">
    <location>
        <position position="384"/>
    </location>
    <ligand>
        <name>Zn(2+)</name>
        <dbReference type="ChEBI" id="CHEBI:29105"/>
        <label>1</label>
    </ligand>
</feature>
<dbReference type="PROSITE" id="PS50016">
    <property type="entry name" value="ZF_PHD_2"/>
    <property type="match status" value="1"/>
</dbReference>
<dbReference type="InterPro" id="IPR019786">
    <property type="entry name" value="Zinc_finger_PHD-type_CS"/>
</dbReference>
<dbReference type="PANTHER" id="PTHR10333:SF100">
    <property type="entry name" value="CHROMATIN MODIFICATION-RELATED PROTEIN YNG2"/>
    <property type="match status" value="1"/>
</dbReference>
<feature type="binding site" evidence="14">
    <location>
        <position position="373"/>
    </location>
    <ligand>
        <name>Zn(2+)</name>
        <dbReference type="ChEBI" id="CHEBI:29105"/>
        <label>2</label>
    </ligand>
</feature>
<dbReference type="CDD" id="cd16858">
    <property type="entry name" value="ING_ING3_Yng2p"/>
    <property type="match status" value="1"/>
</dbReference>
<feature type="binding site" evidence="14">
    <location>
        <position position="400"/>
    </location>
    <ligand>
        <name>Zn(2+)</name>
        <dbReference type="ChEBI" id="CHEBI:29105"/>
        <label>2</label>
    </ligand>
</feature>
<feature type="binding site" evidence="14">
    <location>
        <position position="387"/>
    </location>
    <ligand>
        <name>Zn(2+)</name>
        <dbReference type="ChEBI" id="CHEBI:29105"/>
        <label>1</label>
    </ligand>
</feature>
<evidence type="ECO:0000256" key="9">
    <source>
        <dbReference type="ARBA" id="ARBA00023242"/>
    </source>
</evidence>
<comment type="similarity">
    <text evidence="2 16">Belongs to the ING family.</text>
</comment>
<evidence type="ECO:0000256" key="1">
    <source>
        <dbReference type="ARBA" id="ARBA00004123"/>
    </source>
</evidence>
<keyword evidence="4" id="KW-0227">DNA damage</keyword>
<name>A0A8E2E368_9PEZI</name>
<evidence type="ECO:0000256" key="12">
    <source>
        <dbReference type="ARBA" id="ARBA00037044"/>
    </source>
</evidence>
<feature type="region of interest" description="Disordered" evidence="17">
    <location>
        <begin position="119"/>
        <end position="160"/>
    </location>
</feature>
<evidence type="ECO:0000256" key="14">
    <source>
        <dbReference type="PIRSR" id="PIRSR628651-51"/>
    </source>
</evidence>
<keyword evidence="8" id="KW-0234">DNA repair</keyword>
<evidence type="ECO:0000256" key="3">
    <source>
        <dbReference type="ARBA" id="ARBA00022723"/>
    </source>
</evidence>
<dbReference type="GO" id="GO:0035267">
    <property type="term" value="C:NuA4 histone acetyltransferase complex"/>
    <property type="evidence" value="ECO:0007669"/>
    <property type="project" value="TreeGrafter"/>
</dbReference>
<keyword evidence="11" id="KW-0131">Cell cycle</keyword>
<keyword evidence="3 14" id="KW-0479">Metal-binding</keyword>
<evidence type="ECO:0000256" key="6">
    <source>
        <dbReference type="ARBA" id="ARBA00022833"/>
    </source>
</evidence>
<dbReference type="GO" id="GO:0051321">
    <property type="term" value="P:meiotic cell cycle"/>
    <property type="evidence" value="ECO:0007669"/>
    <property type="project" value="UniProtKB-KW"/>
</dbReference>
<evidence type="ECO:0000256" key="15">
    <source>
        <dbReference type="PROSITE-ProRule" id="PRU00146"/>
    </source>
</evidence>
<evidence type="ECO:0000313" key="19">
    <source>
        <dbReference type="EMBL" id="OCK76433.1"/>
    </source>
</evidence>
<keyword evidence="9 16" id="KW-0539">Nucleus</keyword>
<dbReference type="InterPro" id="IPR028651">
    <property type="entry name" value="ING_fam"/>
</dbReference>
<dbReference type="SMART" id="SM01408">
    <property type="entry name" value="ING"/>
    <property type="match status" value="1"/>
</dbReference>
<keyword evidence="10" id="KW-0469">Meiosis</keyword>
<evidence type="ECO:0000256" key="8">
    <source>
        <dbReference type="ARBA" id="ARBA00023204"/>
    </source>
</evidence>
<comment type="subcellular location">
    <subcellularLocation>
        <location evidence="1 16">Nucleus</location>
    </subcellularLocation>
</comment>
<organism evidence="19 20">
    <name type="scientific">Lepidopterella palustris CBS 459.81</name>
    <dbReference type="NCBI Taxonomy" id="1314670"/>
    <lineage>
        <taxon>Eukaryota</taxon>
        <taxon>Fungi</taxon>
        <taxon>Dikarya</taxon>
        <taxon>Ascomycota</taxon>
        <taxon>Pezizomycotina</taxon>
        <taxon>Dothideomycetes</taxon>
        <taxon>Pleosporomycetidae</taxon>
        <taxon>Mytilinidiales</taxon>
        <taxon>Argynnaceae</taxon>
        <taxon>Lepidopterella</taxon>
    </lineage>
</organism>
<keyword evidence="20" id="KW-1185">Reference proteome</keyword>
<comment type="function">
    <text evidence="16">Component of an histone acetyltransferase complex.</text>
</comment>
<keyword evidence="6 14" id="KW-0862">Zinc</keyword>
<dbReference type="InterPro" id="IPR011011">
    <property type="entry name" value="Znf_FYVE_PHD"/>
</dbReference>
<feature type="compositionally biased region" description="Polar residues" evidence="17">
    <location>
        <begin position="144"/>
        <end position="158"/>
    </location>
</feature>
<dbReference type="Gene3D" id="3.30.40.10">
    <property type="entry name" value="Zinc/RING finger domain, C3HC4 (zinc finger)"/>
    <property type="match status" value="1"/>
</dbReference>
<gene>
    <name evidence="19" type="ORF">K432DRAFT_428728</name>
</gene>
<dbReference type="SMART" id="SM00249">
    <property type="entry name" value="PHD"/>
    <property type="match status" value="1"/>
</dbReference>
<dbReference type="Proteomes" id="UP000250266">
    <property type="component" value="Unassembled WGS sequence"/>
</dbReference>
<dbReference type="InterPro" id="IPR013083">
    <property type="entry name" value="Znf_RING/FYVE/PHD"/>
</dbReference>
<keyword evidence="5 15" id="KW-0863">Zinc-finger</keyword>
<dbReference type="GO" id="GO:0005634">
    <property type="term" value="C:nucleus"/>
    <property type="evidence" value="ECO:0007669"/>
    <property type="project" value="UniProtKB-SubCell"/>
</dbReference>
<dbReference type="AlphaFoldDB" id="A0A8E2E368"/>
<comment type="domain">
    <text evidence="16">The PHD-type zinc finger mediates the binding to H3K4me3.</text>
</comment>
<dbReference type="InterPro" id="IPR019787">
    <property type="entry name" value="Znf_PHD-finger"/>
</dbReference>
<evidence type="ECO:0000259" key="18">
    <source>
        <dbReference type="PROSITE" id="PS50016"/>
    </source>
</evidence>
<dbReference type="GO" id="GO:0006325">
    <property type="term" value="P:chromatin organization"/>
    <property type="evidence" value="ECO:0007669"/>
    <property type="project" value="UniProtKB-KW"/>
</dbReference>
<dbReference type="PANTHER" id="PTHR10333">
    <property type="entry name" value="INHIBITOR OF GROWTH PROTEIN"/>
    <property type="match status" value="1"/>
</dbReference>
<feature type="binding site" evidence="14">
    <location>
        <position position="378"/>
    </location>
    <ligand>
        <name>Zn(2+)</name>
        <dbReference type="ChEBI" id="CHEBI:29105"/>
        <label>2</label>
    </ligand>
</feature>
<proteinExistence type="inferred from homology"/>
<reference evidence="19 20" key="1">
    <citation type="journal article" date="2016" name="Nat. Commun.">
        <title>Ectomycorrhizal ecology is imprinted in the genome of the dominant symbiotic fungus Cenococcum geophilum.</title>
        <authorList>
            <consortium name="DOE Joint Genome Institute"/>
            <person name="Peter M."/>
            <person name="Kohler A."/>
            <person name="Ohm R.A."/>
            <person name="Kuo A."/>
            <person name="Krutzmann J."/>
            <person name="Morin E."/>
            <person name="Arend M."/>
            <person name="Barry K.W."/>
            <person name="Binder M."/>
            <person name="Choi C."/>
            <person name="Clum A."/>
            <person name="Copeland A."/>
            <person name="Grisel N."/>
            <person name="Haridas S."/>
            <person name="Kipfer T."/>
            <person name="LaButti K."/>
            <person name="Lindquist E."/>
            <person name="Lipzen A."/>
            <person name="Maire R."/>
            <person name="Meier B."/>
            <person name="Mihaltcheva S."/>
            <person name="Molinier V."/>
            <person name="Murat C."/>
            <person name="Poggeler S."/>
            <person name="Quandt C.A."/>
            <person name="Sperisen C."/>
            <person name="Tritt A."/>
            <person name="Tisserant E."/>
            <person name="Crous P.W."/>
            <person name="Henrissat B."/>
            <person name="Nehls U."/>
            <person name="Egli S."/>
            <person name="Spatafora J.W."/>
            <person name="Grigoriev I.V."/>
            <person name="Martin F.M."/>
        </authorList>
    </citation>
    <scope>NUCLEOTIDE SEQUENCE [LARGE SCALE GENOMIC DNA]</scope>
    <source>
        <strain evidence="19 20">CBS 459.81</strain>
    </source>
</reference>
<feature type="binding site" evidence="14">
    <location>
        <position position="362"/>
    </location>
    <ligand>
        <name>Zn(2+)</name>
        <dbReference type="ChEBI" id="CHEBI:29105"/>
        <label>1</label>
    </ligand>
</feature>
<evidence type="ECO:0000256" key="13">
    <source>
        <dbReference type="PIRSR" id="PIRSR628651-50"/>
    </source>
</evidence>
<comment type="function">
    <text evidence="12">Component of the NuA4 histone acetyltransferase complex which is involved in transcriptional activation of selected genes principally by acetylation of nucleosomal histone H4 and H2A. The NuA4 complex is also involved in DNA repair. Involved in cell cycle progression and meiosis.</text>
</comment>
<evidence type="ECO:0000256" key="2">
    <source>
        <dbReference type="ARBA" id="ARBA00010210"/>
    </source>
</evidence>
<evidence type="ECO:0000256" key="17">
    <source>
        <dbReference type="SAM" id="MobiDB-lite"/>
    </source>
</evidence>
<dbReference type="SUPFAM" id="SSF57903">
    <property type="entry name" value="FYVE/PHD zinc finger"/>
    <property type="match status" value="1"/>
</dbReference>
<dbReference type="Gene3D" id="6.10.140.1740">
    <property type="match status" value="1"/>
</dbReference>
<dbReference type="EMBL" id="KV745212">
    <property type="protein sequence ID" value="OCK76433.1"/>
    <property type="molecule type" value="Genomic_DNA"/>
</dbReference>